<evidence type="ECO:0000256" key="7">
    <source>
        <dbReference type="ARBA" id="ARBA00025800"/>
    </source>
</evidence>
<proteinExistence type="inferred from homology"/>
<dbReference type="PANTHER" id="PTHR23137:SF6">
    <property type="entry name" value="VESICLE TRANSPORT PROTEIN"/>
    <property type="match status" value="1"/>
</dbReference>
<dbReference type="GO" id="GO:0000139">
    <property type="term" value="C:Golgi membrane"/>
    <property type="evidence" value="ECO:0007669"/>
    <property type="project" value="UniProtKB-SubCell"/>
</dbReference>
<keyword evidence="10" id="KW-1185">Reference proteome</keyword>
<dbReference type="Proteomes" id="UP000789706">
    <property type="component" value="Unassembled WGS sequence"/>
</dbReference>
<dbReference type="AlphaFoldDB" id="A0A9N8V7Z9"/>
<keyword evidence="6 8" id="KW-0472">Membrane</keyword>
<gene>
    <name evidence="9" type="ORF">DEBURN_LOCUS1797</name>
</gene>
<comment type="subcellular location">
    <subcellularLocation>
        <location evidence="8">Golgi apparatus membrane</location>
        <topology evidence="8">Multi-pass membrane protein</topology>
    </subcellularLocation>
    <subcellularLocation>
        <location evidence="1">Membrane</location>
        <topology evidence="1">Multi-pass membrane protein</topology>
    </subcellularLocation>
</comment>
<organism evidence="9 10">
    <name type="scientific">Diversispora eburnea</name>
    <dbReference type="NCBI Taxonomy" id="1213867"/>
    <lineage>
        <taxon>Eukaryota</taxon>
        <taxon>Fungi</taxon>
        <taxon>Fungi incertae sedis</taxon>
        <taxon>Mucoromycota</taxon>
        <taxon>Glomeromycotina</taxon>
        <taxon>Glomeromycetes</taxon>
        <taxon>Diversisporales</taxon>
        <taxon>Diversisporaceae</taxon>
        <taxon>Diversispora</taxon>
    </lineage>
</organism>
<evidence type="ECO:0000256" key="5">
    <source>
        <dbReference type="ARBA" id="ARBA00022989"/>
    </source>
</evidence>
<reference evidence="9" key="1">
    <citation type="submission" date="2021-06" db="EMBL/GenBank/DDBJ databases">
        <authorList>
            <person name="Kallberg Y."/>
            <person name="Tangrot J."/>
            <person name="Rosling A."/>
        </authorList>
    </citation>
    <scope>NUCLEOTIDE SEQUENCE</scope>
    <source>
        <strain evidence="9">AZ414A</strain>
    </source>
</reference>
<evidence type="ECO:0000256" key="4">
    <source>
        <dbReference type="ARBA" id="ARBA00022927"/>
    </source>
</evidence>
<comment type="caution">
    <text evidence="8">Lacks conserved residue(s) required for the propagation of feature annotation.</text>
</comment>
<comment type="similarity">
    <text evidence="7 8">Belongs to the SFT2 family.</text>
</comment>
<evidence type="ECO:0000256" key="2">
    <source>
        <dbReference type="ARBA" id="ARBA00022448"/>
    </source>
</evidence>
<accession>A0A9N8V7Z9</accession>
<evidence type="ECO:0000256" key="1">
    <source>
        <dbReference type="ARBA" id="ARBA00004141"/>
    </source>
</evidence>
<evidence type="ECO:0000256" key="8">
    <source>
        <dbReference type="RuleBase" id="RU363111"/>
    </source>
</evidence>
<comment type="caution">
    <text evidence="9">The sequence shown here is derived from an EMBL/GenBank/DDBJ whole genome shotgun (WGS) entry which is preliminary data.</text>
</comment>
<keyword evidence="2 8" id="KW-0813">Transport</keyword>
<name>A0A9N8V7Z9_9GLOM</name>
<keyword evidence="5 8" id="KW-1133">Transmembrane helix</keyword>
<evidence type="ECO:0000256" key="3">
    <source>
        <dbReference type="ARBA" id="ARBA00022692"/>
    </source>
</evidence>
<dbReference type="GO" id="GO:0016192">
    <property type="term" value="P:vesicle-mediated transport"/>
    <property type="evidence" value="ECO:0007669"/>
    <property type="project" value="InterPro"/>
</dbReference>
<evidence type="ECO:0000313" key="10">
    <source>
        <dbReference type="Proteomes" id="UP000789706"/>
    </source>
</evidence>
<dbReference type="OrthoDB" id="73614at2759"/>
<dbReference type="InterPro" id="IPR011691">
    <property type="entry name" value="Vesicle_transpt_SFT2"/>
</dbReference>
<dbReference type="GO" id="GO:0015031">
    <property type="term" value="P:protein transport"/>
    <property type="evidence" value="ECO:0007669"/>
    <property type="project" value="UniProtKB-KW"/>
</dbReference>
<comment type="function">
    <text evidence="8">Nonessential protein required for the fusion of transport vesicles derived from the endocytic pathway with the Golgi complex.</text>
</comment>
<dbReference type="EMBL" id="CAJVPK010000087">
    <property type="protein sequence ID" value="CAG8445996.1"/>
    <property type="molecule type" value="Genomic_DNA"/>
</dbReference>
<dbReference type="Pfam" id="PF04178">
    <property type="entry name" value="Got1"/>
    <property type="match status" value="1"/>
</dbReference>
<evidence type="ECO:0000256" key="6">
    <source>
        <dbReference type="ARBA" id="ARBA00023136"/>
    </source>
</evidence>
<dbReference type="PANTHER" id="PTHR23137">
    <property type="entry name" value="VESICLE TRANSPORT PROTEIN-RELATED"/>
    <property type="match status" value="1"/>
</dbReference>
<keyword evidence="4 8" id="KW-0653">Protein transport</keyword>
<feature type="transmembrane region" description="Helical" evidence="8">
    <location>
        <begin position="52"/>
        <end position="72"/>
    </location>
</feature>
<protein>
    <recommendedName>
        <fullName evidence="8">Protein transport protein SFT2</fullName>
    </recommendedName>
</protein>
<keyword evidence="3 8" id="KW-0812">Transmembrane</keyword>
<dbReference type="InterPro" id="IPR007305">
    <property type="entry name" value="Vesicle_transpt_Got1/SFT2"/>
</dbReference>
<keyword evidence="8" id="KW-0333">Golgi apparatus</keyword>
<sequence length="85" mass="9630">MRFWDLIESNDQETTENSSVFDELSRTQRLYAFAICVLSTVKLTFGNLKGFAILYTVGNILAFTSTGFIVGFKKQFKTMFAPGKK</sequence>
<evidence type="ECO:0000313" key="9">
    <source>
        <dbReference type="EMBL" id="CAG8445996.1"/>
    </source>
</evidence>